<reference evidence="2" key="1">
    <citation type="submission" date="2020-02" db="EMBL/GenBank/DDBJ databases">
        <authorList>
            <person name="Meier V. D."/>
        </authorList>
    </citation>
    <scope>NUCLEOTIDE SEQUENCE</scope>
    <source>
        <strain evidence="2">AVDCRST_MAG89</strain>
    </source>
</reference>
<feature type="region of interest" description="Disordered" evidence="1">
    <location>
        <begin position="114"/>
        <end position="149"/>
    </location>
</feature>
<accession>A0A6J4MJZ1</accession>
<protein>
    <submittedName>
        <fullName evidence="2">Uncharacterized protein</fullName>
    </submittedName>
</protein>
<feature type="compositionally biased region" description="Basic and acidic residues" evidence="1">
    <location>
        <begin position="239"/>
        <end position="249"/>
    </location>
</feature>
<feature type="region of interest" description="Disordered" evidence="1">
    <location>
        <begin position="195"/>
        <end position="265"/>
    </location>
</feature>
<feature type="compositionally biased region" description="Basic residues" evidence="1">
    <location>
        <begin position="211"/>
        <end position="220"/>
    </location>
</feature>
<dbReference type="AlphaFoldDB" id="A0A6J4MJZ1"/>
<organism evidence="2">
    <name type="scientific">uncultured Gemmatimonadota bacterium</name>
    <dbReference type="NCBI Taxonomy" id="203437"/>
    <lineage>
        <taxon>Bacteria</taxon>
        <taxon>Pseudomonadati</taxon>
        <taxon>Gemmatimonadota</taxon>
        <taxon>environmental samples</taxon>
    </lineage>
</organism>
<evidence type="ECO:0000313" key="2">
    <source>
        <dbReference type="EMBL" id="CAA9359621.1"/>
    </source>
</evidence>
<name>A0A6J4MJZ1_9BACT</name>
<feature type="compositionally biased region" description="Basic and acidic residues" evidence="1">
    <location>
        <begin position="311"/>
        <end position="338"/>
    </location>
</feature>
<gene>
    <name evidence="2" type="ORF">AVDCRST_MAG89-3652</name>
</gene>
<feature type="non-terminal residue" evidence="2">
    <location>
        <position position="1"/>
    </location>
</feature>
<feature type="non-terminal residue" evidence="2">
    <location>
        <position position="349"/>
    </location>
</feature>
<proteinExistence type="predicted"/>
<feature type="region of interest" description="Disordered" evidence="1">
    <location>
        <begin position="279"/>
        <end position="349"/>
    </location>
</feature>
<evidence type="ECO:0000256" key="1">
    <source>
        <dbReference type="SAM" id="MobiDB-lite"/>
    </source>
</evidence>
<sequence length="349" mass="35598">APVHARRIRGACRSRVDGRCGEGAGARAAGGAAARGGARGYAAGAREAGGRTAERGIVGADLARDGQRAAGPVSGGARAFGGVGAAGAGAAGPRALFPGDDRRAVGAEHAGGALLAPGARGAPRDRGGGFGDDAAAGGGGRARGQRGAPRRIAAGGRARALHAHPLRHLRAGQAHLLVLRIAHREADGNLSFHRRAAAQAESRREAGQPQGRRHPLRPRGKVGGAGEGADRGDLGVGERAVRARDERGGARPVPLPHHARQHLRPVAARRLRGGVGARESVVALPAAHPRPRPRRQAGRQDSAGAQQRRGTRVDGADRAALRHPRDEIAGDHRLRDVGGVRAAHQLGRA</sequence>
<dbReference type="EMBL" id="CADCTV010000764">
    <property type="protein sequence ID" value="CAA9359621.1"/>
    <property type="molecule type" value="Genomic_DNA"/>
</dbReference>
<feature type="compositionally biased region" description="Gly residues" evidence="1">
    <location>
        <begin position="128"/>
        <end position="142"/>
    </location>
</feature>